<comment type="subcellular location">
    <subcellularLocation>
        <location evidence="1">Cell membrane</location>
        <topology evidence="1">Multi-pass membrane protein</topology>
    </subcellularLocation>
</comment>
<evidence type="ECO:0000256" key="6">
    <source>
        <dbReference type="ARBA" id="ARBA00022989"/>
    </source>
</evidence>
<evidence type="ECO:0000256" key="8">
    <source>
        <dbReference type="ARBA" id="ARBA00023136"/>
    </source>
</evidence>
<proteinExistence type="inferred from homology"/>
<feature type="transmembrane region" description="Helical" evidence="11">
    <location>
        <begin position="6"/>
        <end position="27"/>
    </location>
</feature>
<accession>A0A6J6HAS3</accession>
<dbReference type="EMBL" id="CAEZUU010000037">
    <property type="protein sequence ID" value="CAB4608959.1"/>
    <property type="molecule type" value="Genomic_DNA"/>
</dbReference>
<evidence type="ECO:0000256" key="2">
    <source>
        <dbReference type="ARBA" id="ARBA00022448"/>
    </source>
</evidence>
<evidence type="ECO:0000256" key="1">
    <source>
        <dbReference type="ARBA" id="ARBA00004651"/>
    </source>
</evidence>
<keyword evidence="6 11" id="KW-1133">Transmembrane helix</keyword>
<protein>
    <submittedName>
        <fullName evidence="12">Unannotated protein</fullName>
    </submittedName>
</protein>
<gene>
    <name evidence="12" type="ORF">UFOPK1857_00282</name>
</gene>
<dbReference type="GO" id="GO:0046872">
    <property type="term" value="F:metal ion binding"/>
    <property type="evidence" value="ECO:0007669"/>
    <property type="project" value="UniProtKB-KW"/>
</dbReference>
<dbReference type="AlphaFoldDB" id="A0A6J6HAS3"/>
<feature type="transmembrane region" description="Helical" evidence="11">
    <location>
        <begin position="34"/>
        <end position="52"/>
    </location>
</feature>
<evidence type="ECO:0000256" key="9">
    <source>
        <dbReference type="ARBA" id="ARBA00035120"/>
    </source>
</evidence>
<evidence type="ECO:0000313" key="12">
    <source>
        <dbReference type="EMBL" id="CAB4608959.1"/>
    </source>
</evidence>
<dbReference type="PANTHER" id="PTHR28259:SF16">
    <property type="entry name" value="FLUORIDE-SPECIFIC ION CHANNEL FLUC 2"/>
    <property type="match status" value="1"/>
</dbReference>
<dbReference type="GO" id="GO:1903425">
    <property type="term" value="F:fluoride transmembrane transporter activity"/>
    <property type="evidence" value="ECO:0007669"/>
    <property type="project" value="TreeGrafter"/>
</dbReference>
<keyword evidence="8 11" id="KW-0472">Membrane</keyword>
<keyword evidence="4 11" id="KW-0812">Transmembrane</keyword>
<dbReference type="HAMAP" id="MF_00454">
    <property type="entry name" value="FluC"/>
    <property type="match status" value="1"/>
</dbReference>
<keyword evidence="7" id="KW-0406">Ion transport</keyword>
<comment type="similarity">
    <text evidence="9">Belongs to the fluoride channel Fluc/FEX (TC 1.A.43) family.</text>
</comment>
<evidence type="ECO:0000256" key="11">
    <source>
        <dbReference type="SAM" id="Phobius"/>
    </source>
</evidence>
<evidence type="ECO:0000256" key="4">
    <source>
        <dbReference type="ARBA" id="ARBA00022692"/>
    </source>
</evidence>
<organism evidence="12">
    <name type="scientific">freshwater metagenome</name>
    <dbReference type="NCBI Taxonomy" id="449393"/>
    <lineage>
        <taxon>unclassified sequences</taxon>
        <taxon>metagenomes</taxon>
        <taxon>ecological metagenomes</taxon>
    </lineage>
</organism>
<reference evidence="12" key="1">
    <citation type="submission" date="2020-05" db="EMBL/GenBank/DDBJ databases">
        <authorList>
            <person name="Chiriac C."/>
            <person name="Salcher M."/>
            <person name="Ghai R."/>
            <person name="Kavagutti S V."/>
        </authorList>
    </citation>
    <scope>NUCLEOTIDE SEQUENCE</scope>
</reference>
<evidence type="ECO:0000256" key="7">
    <source>
        <dbReference type="ARBA" id="ARBA00023065"/>
    </source>
</evidence>
<feature type="transmembrane region" description="Helical" evidence="11">
    <location>
        <begin position="95"/>
        <end position="115"/>
    </location>
</feature>
<evidence type="ECO:0000256" key="3">
    <source>
        <dbReference type="ARBA" id="ARBA00022475"/>
    </source>
</evidence>
<evidence type="ECO:0000256" key="10">
    <source>
        <dbReference type="ARBA" id="ARBA00035585"/>
    </source>
</evidence>
<evidence type="ECO:0000256" key="5">
    <source>
        <dbReference type="ARBA" id="ARBA00022723"/>
    </source>
</evidence>
<keyword evidence="3" id="KW-1003">Cell membrane</keyword>
<keyword evidence="5" id="KW-0479">Metal-binding</keyword>
<dbReference type="GO" id="GO:0005886">
    <property type="term" value="C:plasma membrane"/>
    <property type="evidence" value="ECO:0007669"/>
    <property type="project" value="UniProtKB-SubCell"/>
</dbReference>
<comment type="catalytic activity">
    <reaction evidence="10">
        <text>fluoride(in) = fluoride(out)</text>
        <dbReference type="Rhea" id="RHEA:76159"/>
        <dbReference type="ChEBI" id="CHEBI:17051"/>
    </reaction>
    <physiologicalReaction direction="left-to-right" evidence="10">
        <dbReference type="Rhea" id="RHEA:76160"/>
    </physiologicalReaction>
</comment>
<feature type="transmembrane region" description="Helical" evidence="11">
    <location>
        <begin position="58"/>
        <end position="83"/>
    </location>
</feature>
<keyword evidence="2" id="KW-0813">Transport</keyword>
<dbReference type="Pfam" id="PF02537">
    <property type="entry name" value="CRCB"/>
    <property type="match status" value="1"/>
</dbReference>
<name>A0A6J6HAS3_9ZZZZ</name>
<dbReference type="PANTHER" id="PTHR28259">
    <property type="entry name" value="FLUORIDE EXPORT PROTEIN 1-RELATED"/>
    <property type="match status" value="1"/>
</dbReference>
<dbReference type="InterPro" id="IPR003691">
    <property type="entry name" value="FluC"/>
</dbReference>
<sequence length="123" mass="12911">MIGWQLFAIMLGVSVAGGLGSVLRLFLGRWVGKLPWGILVGNVLASLWVGVMSNSANWALAVILISGFAGGLSTFSGFAAQTVDFFSRGRITQGLLNILANLLLSSTAVVIGQALSAEMLKWT</sequence>